<dbReference type="AlphaFoldDB" id="A0A366SIC6"/>
<accession>A0A366SIC6</accession>
<sequence>MLNNLRWKLSTMLAKKGAEESSKWNVKSILKALKYVKYSIMIAPRDKEFVKVAEEFRKTAEKYRN</sequence>
<comment type="caution">
    <text evidence="1">The sequence shown here is derived from an EMBL/GenBank/DDBJ whole genome shotgun (WGS) entry which is preliminary data.</text>
</comment>
<dbReference type="RefSeq" id="WP_113784102.1">
    <property type="nucleotide sequence ID" value="NZ_KZ845740.1"/>
</dbReference>
<protein>
    <submittedName>
        <fullName evidence="1">Uncharacterized protein</fullName>
    </submittedName>
</protein>
<dbReference type="EMBL" id="LEOY01000004">
    <property type="protein sequence ID" value="RBR30655.1"/>
    <property type="molecule type" value="Genomic_DNA"/>
</dbReference>
<organism evidence="1 2">
    <name type="scientific">Enterococcus cecorum</name>
    <dbReference type="NCBI Taxonomy" id="44008"/>
    <lineage>
        <taxon>Bacteria</taxon>
        <taxon>Bacillati</taxon>
        <taxon>Bacillota</taxon>
        <taxon>Bacilli</taxon>
        <taxon>Lactobacillales</taxon>
        <taxon>Enterococcaceae</taxon>
        <taxon>Enterococcus</taxon>
    </lineage>
</organism>
<proteinExistence type="predicted"/>
<gene>
    <name evidence="1" type="ORF">EB18_00665</name>
</gene>
<evidence type="ECO:0000313" key="2">
    <source>
        <dbReference type="Proteomes" id="UP000252800"/>
    </source>
</evidence>
<reference evidence="1 2" key="1">
    <citation type="submission" date="2015-06" db="EMBL/GenBank/DDBJ databases">
        <title>The Genome Sequence of Enterococcus cecorum 170AEA1.</title>
        <authorList>
            <consortium name="The Broad Institute Genomics Platform"/>
            <consortium name="The Broad Institute Genome Sequencing Center for Infectious Disease"/>
            <person name="Earl A.M."/>
            <person name="Van Tyne D."/>
            <person name="Lebreton F."/>
            <person name="Saavedra J.T."/>
            <person name="Gilmore M.S."/>
            <person name="Manson McGuire A."/>
            <person name="Clock S."/>
            <person name="Crupain M."/>
            <person name="Rangan U."/>
            <person name="Young S."/>
            <person name="Abouelleil A."/>
            <person name="Cao P."/>
            <person name="Chapman S.B."/>
            <person name="Griggs A."/>
            <person name="Priest M."/>
            <person name="Shea T."/>
            <person name="Wortman J."/>
            <person name="Nusbaum C."/>
            <person name="Birren B."/>
        </authorList>
    </citation>
    <scope>NUCLEOTIDE SEQUENCE [LARGE SCALE GENOMIC DNA]</scope>
    <source>
        <strain evidence="1 2">170AEA1</strain>
    </source>
</reference>
<name>A0A366SIC6_9ENTE</name>
<evidence type="ECO:0000313" key="1">
    <source>
        <dbReference type="EMBL" id="RBR30655.1"/>
    </source>
</evidence>
<dbReference type="Proteomes" id="UP000252800">
    <property type="component" value="Unassembled WGS sequence"/>
</dbReference>